<dbReference type="PANTHER" id="PTHR30483:SF6">
    <property type="entry name" value="PERIPLASMIC BINDING PROTEIN OF ABC TRANSPORTER FOR NATURAL AMINO ACIDS"/>
    <property type="match status" value="1"/>
</dbReference>
<reference evidence="6" key="1">
    <citation type="submission" date="2016-10" db="EMBL/GenBank/DDBJ databases">
        <authorList>
            <person name="Varghese N."/>
            <person name="Submissions S."/>
        </authorList>
    </citation>
    <scope>NUCLEOTIDE SEQUENCE [LARGE SCALE GENOMIC DNA]</scope>
    <source>
        <strain evidence="6">DSM 45413</strain>
    </source>
</reference>
<evidence type="ECO:0000313" key="5">
    <source>
        <dbReference type="EMBL" id="SEO56127.1"/>
    </source>
</evidence>
<evidence type="ECO:0000259" key="4">
    <source>
        <dbReference type="Pfam" id="PF13458"/>
    </source>
</evidence>
<dbReference type="SUPFAM" id="SSF53822">
    <property type="entry name" value="Periplasmic binding protein-like I"/>
    <property type="match status" value="1"/>
</dbReference>
<keyword evidence="2 3" id="KW-0732">Signal</keyword>
<accession>A0A1H8QQ74</accession>
<organism evidence="5 6">
    <name type="scientific">Trujillonella endophytica</name>
    <dbReference type="NCBI Taxonomy" id="673521"/>
    <lineage>
        <taxon>Bacteria</taxon>
        <taxon>Bacillati</taxon>
        <taxon>Actinomycetota</taxon>
        <taxon>Actinomycetes</taxon>
        <taxon>Geodermatophilales</taxon>
        <taxon>Geodermatophilaceae</taxon>
        <taxon>Trujillonella</taxon>
    </lineage>
</organism>
<evidence type="ECO:0000256" key="2">
    <source>
        <dbReference type="ARBA" id="ARBA00022729"/>
    </source>
</evidence>
<dbReference type="STRING" id="673521.SAMN05660991_00726"/>
<dbReference type="PANTHER" id="PTHR30483">
    <property type="entry name" value="LEUCINE-SPECIFIC-BINDING PROTEIN"/>
    <property type="match status" value="1"/>
</dbReference>
<feature type="domain" description="Leucine-binding protein" evidence="4">
    <location>
        <begin position="44"/>
        <end position="394"/>
    </location>
</feature>
<evidence type="ECO:0000256" key="1">
    <source>
        <dbReference type="ARBA" id="ARBA00010062"/>
    </source>
</evidence>
<dbReference type="InterPro" id="IPR028081">
    <property type="entry name" value="Leu-bd"/>
</dbReference>
<feature type="chain" id="PRO_5011743511" evidence="3">
    <location>
        <begin position="21"/>
        <end position="414"/>
    </location>
</feature>
<proteinExistence type="inferred from homology"/>
<comment type="similarity">
    <text evidence="1">Belongs to the leucine-binding protein family.</text>
</comment>
<dbReference type="AlphaFoldDB" id="A0A1H8QQ74"/>
<keyword evidence="6" id="KW-1185">Reference proteome</keyword>
<protein>
    <submittedName>
        <fullName evidence="5">Amino acid/amide ABC transporter substrate-binding protein, HAAT family (TC 3.A.1.4.-)</fullName>
    </submittedName>
</protein>
<dbReference type="RefSeq" id="WP_091940289.1">
    <property type="nucleotide sequence ID" value="NZ_FOEE01000002.1"/>
</dbReference>
<sequence>MRTRNLKAIGATCAVLLAMAACGGDDESDGGDSGGGGAGGTPDSITIGVVTSLTGPTAATYGDAAQRGVDARLAAYADEGGACSDVDFEVVVADDASSPAGALSAYQKLIQQDEVYAVLSASAFTFGAAQYLTTQAQDVPVLGDASDQNPVWVQTDNNLFPATPIQNPGAVYETIGKYLDTVGATRIGGAAFGVSESSQNALQAAVDSAAAVGIDEGYVNKDVPFGSSDVGAIVLGIRDSGADALYLPITLDTTLAIATGLRQADIEMAAILAATGYGNDLLQSAPAVEAAQGVSFSIAYAPVELETEATRQLQSALQDQGSATGIPTYTEIAGWNDTDLLLHGLEGAGCDASGAEFISFLQGDATWDSNGLFPQTVDFTTDSVDELCQYFVTLEGEEFVPVEGASPLCGALIE</sequence>
<dbReference type="Gene3D" id="3.40.50.2300">
    <property type="match status" value="2"/>
</dbReference>
<dbReference type="EMBL" id="FOEE01000002">
    <property type="protein sequence ID" value="SEO56127.1"/>
    <property type="molecule type" value="Genomic_DNA"/>
</dbReference>
<dbReference type="Pfam" id="PF13458">
    <property type="entry name" value="Peripla_BP_6"/>
    <property type="match status" value="1"/>
</dbReference>
<dbReference type="InterPro" id="IPR051010">
    <property type="entry name" value="BCAA_transport"/>
</dbReference>
<feature type="signal peptide" evidence="3">
    <location>
        <begin position="1"/>
        <end position="20"/>
    </location>
</feature>
<dbReference type="InterPro" id="IPR028082">
    <property type="entry name" value="Peripla_BP_I"/>
</dbReference>
<evidence type="ECO:0000313" key="6">
    <source>
        <dbReference type="Proteomes" id="UP000198960"/>
    </source>
</evidence>
<dbReference type="PROSITE" id="PS51257">
    <property type="entry name" value="PROKAR_LIPOPROTEIN"/>
    <property type="match status" value="1"/>
</dbReference>
<dbReference type="OrthoDB" id="4364076at2"/>
<name>A0A1H8QQ74_9ACTN</name>
<gene>
    <name evidence="5" type="ORF">SAMN05660991_00726</name>
</gene>
<dbReference type="Proteomes" id="UP000198960">
    <property type="component" value="Unassembled WGS sequence"/>
</dbReference>
<evidence type="ECO:0000256" key="3">
    <source>
        <dbReference type="SAM" id="SignalP"/>
    </source>
</evidence>